<dbReference type="PANTHER" id="PTHR30189:SF1">
    <property type="entry name" value="LPS-ASSEMBLY PROTEIN LPTD"/>
    <property type="match status" value="1"/>
</dbReference>
<dbReference type="PANTHER" id="PTHR30189">
    <property type="entry name" value="LPS-ASSEMBLY PROTEIN"/>
    <property type="match status" value="1"/>
</dbReference>
<dbReference type="EMBL" id="SJPW01000005">
    <property type="protein sequence ID" value="TWU51065.1"/>
    <property type="molecule type" value="Genomic_DNA"/>
</dbReference>
<dbReference type="InterPro" id="IPR050218">
    <property type="entry name" value="LptD"/>
</dbReference>
<dbReference type="Proteomes" id="UP000318288">
    <property type="component" value="Unassembled WGS sequence"/>
</dbReference>
<evidence type="ECO:0008006" key="4">
    <source>
        <dbReference type="Google" id="ProtNLM"/>
    </source>
</evidence>
<comment type="caution">
    <text evidence="2">The sequence shown here is derived from an EMBL/GenBank/DDBJ whole genome shotgun (WGS) entry which is preliminary data.</text>
</comment>
<name>A0A5C6ER12_9BACT</name>
<organism evidence="2 3">
    <name type="scientific">Rubripirellula tenax</name>
    <dbReference type="NCBI Taxonomy" id="2528015"/>
    <lineage>
        <taxon>Bacteria</taxon>
        <taxon>Pseudomonadati</taxon>
        <taxon>Planctomycetota</taxon>
        <taxon>Planctomycetia</taxon>
        <taxon>Pirellulales</taxon>
        <taxon>Pirellulaceae</taxon>
        <taxon>Rubripirellula</taxon>
    </lineage>
</organism>
<keyword evidence="1" id="KW-0732">Signal</keyword>
<gene>
    <name evidence="2" type="ORF">Poly51_43590</name>
</gene>
<dbReference type="GO" id="GO:1990351">
    <property type="term" value="C:transporter complex"/>
    <property type="evidence" value="ECO:0007669"/>
    <property type="project" value="TreeGrafter"/>
</dbReference>
<feature type="signal peptide" evidence="1">
    <location>
        <begin position="1"/>
        <end position="23"/>
    </location>
</feature>
<protein>
    <recommendedName>
        <fullName evidence="4">LPS-assembly protein LptD</fullName>
    </recommendedName>
</protein>
<dbReference type="GO" id="GO:0009279">
    <property type="term" value="C:cell outer membrane"/>
    <property type="evidence" value="ECO:0007669"/>
    <property type="project" value="TreeGrafter"/>
</dbReference>
<proteinExistence type="predicted"/>
<evidence type="ECO:0000256" key="1">
    <source>
        <dbReference type="SAM" id="SignalP"/>
    </source>
</evidence>
<evidence type="ECO:0000313" key="3">
    <source>
        <dbReference type="Proteomes" id="UP000318288"/>
    </source>
</evidence>
<reference evidence="2 3" key="1">
    <citation type="submission" date="2019-02" db="EMBL/GenBank/DDBJ databases">
        <title>Deep-cultivation of Planctomycetes and their phenomic and genomic characterization uncovers novel biology.</title>
        <authorList>
            <person name="Wiegand S."/>
            <person name="Jogler M."/>
            <person name="Boedeker C."/>
            <person name="Pinto D."/>
            <person name="Vollmers J."/>
            <person name="Rivas-Marin E."/>
            <person name="Kohn T."/>
            <person name="Peeters S.H."/>
            <person name="Heuer A."/>
            <person name="Rast P."/>
            <person name="Oberbeckmann S."/>
            <person name="Bunk B."/>
            <person name="Jeske O."/>
            <person name="Meyerdierks A."/>
            <person name="Storesund J.E."/>
            <person name="Kallscheuer N."/>
            <person name="Luecker S."/>
            <person name="Lage O.M."/>
            <person name="Pohl T."/>
            <person name="Merkel B.J."/>
            <person name="Hornburger P."/>
            <person name="Mueller R.-W."/>
            <person name="Bruemmer F."/>
            <person name="Labrenz M."/>
            <person name="Spormann A.M."/>
            <person name="Op Den Camp H."/>
            <person name="Overmann J."/>
            <person name="Amann R."/>
            <person name="Jetten M.S.M."/>
            <person name="Mascher T."/>
            <person name="Medema M.H."/>
            <person name="Devos D.P."/>
            <person name="Kaster A.-K."/>
            <person name="Ovreas L."/>
            <person name="Rohde M."/>
            <person name="Galperin M.Y."/>
            <person name="Jogler C."/>
        </authorList>
    </citation>
    <scope>NUCLEOTIDE SEQUENCE [LARGE SCALE GENOMIC DNA]</scope>
    <source>
        <strain evidence="2 3">Poly51</strain>
    </source>
</reference>
<accession>A0A5C6ER12</accession>
<dbReference type="AlphaFoldDB" id="A0A5C6ER12"/>
<feature type="chain" id="PRO_5022739585" description="LPS-assembly protein LptD" evidence="1">
    <location>
        <begin position="24"/>
        <end position="1007"/>
    </location>
</feature>
<sequence length="1007" mass="110525" precursor="true">MLAAALILPVLLSIQLSRTTMSAQETGVVSAGYEHPVAAAQVSPDPLRVSGNTIHRWQIGAADASLLEGDCLLEHNGRRIAGDSILMVTDGNAGDVRCRVVVGGAVLPQGKSPEPITFSIRTLTDPKIQSPVFRGVPTGTPALLKHLPDETNASIQPVQFSEPLIPAPQVGAPPITFSDGGTTGGMQFLVGGGSRSLEILARGASTPPQFETINRPGSNESLFVFRGGVTVLVRDVSARLPSGEFMELGTISLSADRVVGWFPLVPNLFNGSANLADSEGELYLEGDIVFRQGERIIYAESMYFNASREVGMILDAEAITTVPDYQGVVRLKSKVLQQINRGNYRAFDAAVTTSRIGVPRYWLQSQELSLTDRQRVEFDPATQTQRTIRDPKIESNNNFVYIGGVPILYWPTFSTSLDQPGYYITGASVGNDSNFGTRVALDFDLFQLFGVDDAPKNVDWELSTDYLSDRGPALGTTLDYNLPGLLGYPGPAKGSFDAWGIYDTGRDNLGSDRRNLTPETTARGRALLRHRHYLPNDYEFIAEVGYLSDRNFLEQFLENEWDQDTDHRNSLRLRKYYYGNLFEASANVQSNDFYTETEDLPKLNHYLLGGSMLGDRLSYSAHNSVGYSRLNVADLPEDPAEAAQYSPLPGETNSQGVVARTRQELAMPIQLGPIKLVPNIGGEASHYGEATDGDSLTRLVGQGGIRASLPMWTVDPSIQSSLLNVRGLAHKIEWSAEYLYADSNTNLDELPYYDPLDDNAQEQFRRRFIDDVYAGSLPNRFDPRNYALRQGFQGLIASPSDVVADDLQQVRLGVHQRWQTKRGLPGAERIVDLFQLDLDMLVFPDADRDNFGETLGPALYDMRYHVGDRVTLLSDGYFDFFDDGLRSISAGVRTSRPGVGDIYIGLLSIEGPVSSTVLRSTLDYRLNEKWIASAGTTYDFGSTGNVGQSLAVTRIGESMLLRLGVNVDAGRDNVGFRFGIEPRFWPRPKLGRIGGQLIPPPGVEGLE</sequence>
<evidence type="ECO:0000313" key="2">
    <source>
        <dbReference type="EMBL" id="TWU51065.1"/>
    </source>
</evidence>
<keyword evidence="3" id="KW-1185">Reference proteome</keyword>